<sequence>MDPFYDVYEDGINQLNILKITSTNSLDYANYKNEIAEIIHDLYDAIKSIKDSKIRSNSGISNDFFQNINFEELKSRESKLKDLVNDFNNLLKVNNESNPLDDNPIQLELLSDNSNLIPPKSNKEYRDNPFSDSNAIAIDDSEQQKHDSRSDVEREVNEQYTQQLLQQQDDLINNDLLNSINTLHNQANTIGVELDHQSSLLNDVERGITNLNDKIINNGMKRINKFLATNERGGNCCIAILITVLVVILVLLIIL</sequence>
<keyword evidence="4" id="KW-1185">Reference proteome</keyword>
<dbReference type="SUPFAM" id="SSF58038">
    <property type="entry name" value="SNARE fusion complex"/>
    <property type="match status" value="1"/>
</dbReference>
<name>A0A9W6SUX4_CANBO</name>
<accession>A0A9W6SUX4</accession>
<dbReference type="AlphaFoldDB" id="A0A9W6SUX4"/>
<keyword evidence="2" id="KW-0472">Membrane</keyword>
<keyword evidence="2" id="KW-1133">Transmembrane helix</keyword>
<dbReference type="Proteomes" id="UP001165120">
    <property type="component" value="Unassembled WGS sequence"/>
</dbReference>
<evidence type="ECO:0000313" key="3">
    <source>
        <dbReference type="EMBL" id="GME67670.1"/>
    </source>
</evidence>
<reference evidence="3" key="1">
    <citation type="submission" date="2023-04" db="EMBL/GenBank/DDBJ databases">
        <title>Candida boidinii NBRC 10035.</title>
        <authorList>
            <person name="Ichikawa N."/>
            <person name="Sato H."/>
            <person name="Tonouchi N."/>
        </authorList>
    </citation>
    <scope>NUCLEOTIDE SEQUENCE</scope>
    <source>
        <strain evidence="3">NBRC 10035</strain>
    </source>
</reference>
<proteinExistence type="predicted"/>
<keyword evidence="2" id="KW-0812">Transmembrane</keyword>
<gene>
    <name evidence="3" type="ORF">Cboi02_000105000</name>
</gene>
<dbReference type="Gene3D" id="1.20.58.90">
    <property type="match status" value="1"/>
</dbReference>
<feature type="region of interest" description="Disordered" evidence="1">
    <location>
        <begin position="113"/>
        <end position="154"/>
    </location>
</feature>
<organism evidence="3 4">
    <name type="scientific">Candida boidinii</name>
    <name type="common">Yeast</name>
    <dbReference type="NCBI Taxonomy" id="5477"/>
    <lineage>
        <taxon>Eukaryota</taxon>
        <taxon>Fungi</taxon>
        <taxon>Dikarya</taxon>
        <taxon>Ascomycota</taxon>
        <taxon>Saccharomycotina</taxon>
        <taxon>Pichiomycetes</taxon>
        <taxon>Pichiales</taxon>
        <taxon>Pichiaceae</taxon>
        <taxon>Ogataea</taxon>
        <taxon>Ogataea/Candida clade</taxon>
    </lineage>
</organism>
<evidence type="ECO:0000256" key="1">
    <source>
        <dbReference type="SAM" id="MobiDB-lite"/>
    </source>
</evidence>
<feature type="compositionally biased region" description="Basic and acidic residues" evidence="1">
    <location>
        <begin position="142"/>
        <end position="154"/>
    </location>
</feature>
<protein>
    <submittedName>
        <fullName evidence="3">Unnamed protein product</fullName>
    </submittedName>
</protein>
<feature type="transmembrane region" description="Helical" evidence="2">
    <location>
        <begin position="238"/>
        <end position="254"/>
    </location>
</feature>
<comment type="caution">
    <text evidence="3">The sequence shown here is derived from an EMBL/GenBank/DDBJ whole genome shotgun (WGS) entry which is preliminary data.</text>
</comment>
<evidence type="ECO:0000256" key="2">
    <source>
        <dbReference type="SAM" id="Phobius"/>
    </source>
</evidence>
<dbReference type="EMBL" id="BSXN01000222">
    <property type="protein sequence ID" value="GME67670.1"/>
    <property type="molecule type" value="Genomic_DNA"/>
</dbReference>
<dbReference type="Gene3D" id="1.20.5.110">
    <property type="match status" value="1"/>
</dbReference>
<evidence type="ECO:0000313" key="4">
    <source>
        <dbReference type="Proteomes" id="UP001165120"/>
    </source>
</evidence>